<protein>
    <recommendedName>
        <fullName evidence="3">PBS lyase</fullName>
    </recommendedName>
</protein>
<dbReference type="InterPro" id="IPR011989">
    <property type="entry name" value="ARM-like"/>
</dbReference>
<dbReference type="EMBL" id="LLZH01000316">
    <property type="protein sequence ID" value="KUL25217.1"/>
    <property type="molecule type" value="Genomic_DNA"/>
</dbReference>
<organism evidence="1 2">
    <name type="scientific">Actinoplanes awajinensis subsp. mycoplanecinus</name>
    <dbReference type="NCBI Taxonomy" id="135947"/>
    <lineage>
        <taxon>Bacteria</taxon>
        <taxon>Bacillati</taxon>
        <taxon>Actinomycetota</taxon>
        <taxon>Actinomycetes</taxon>
        <taxon>Micromonosporales</taxon>
        <taxon>Micromonosporaceae</taxon>
        <taxon>Actinoplanes</taxon>
    </lineage>
</organism>
<keyword evidence="2" id="KW-1185">Reference proteome</keyword>
<dbReference type="Gene3D" id="1.25.10.10">
    <property type="entry name" value="Leucine-rich Repeat Variant"/>
    <property type="match status" value="1"/>
</dbReference>
<accession>A0A101JEH4</accession>
<dbReference type="RefSeq" id="WP_067703938.1">
    <property type="nucleotide sequence ID" value="NZ_LLZH01000316.1"/>
</dbReference>
<comment type="caution">
    <text evidence="1">The sequence shown here is derived from an EMBL/GenBank/DDBJ whole genome shotgun (WGS) entry which is preliminary data.</text>
</comment>
<sequence length="169" mass="18636">MSALESVPNATLIGHLDHPDPTFVAEVIQELARRNAMEAAPRVLELLRTTQEAVIRHDAALALSDMKIPEAFDAIVELLRDPRTQGRRGTLLYALDPYDCAPILELLVDLALTGGYEVRMSALGLLSGIETDIDEPTWERLSDRLKAAAATADEQRRSEVIDPLNALFH</sequence>
<proteinExistence type="predicted"/>
<evidence type="ECO:0000313" key="1">
    <source>
        <dbReference type="EMBL" id="KUL25217.1"/>
    </source>
</evidence>
<dbReference type="AlphaFoldDB" id="A0A101JEH4"/>
<reference evidence="1 2" key="1">
    <citation type="submission" date="2015-10" db="EMBL/GenBank/DDBJ databases">
        <authorList>
            <person name="Gilbert D.G."/>
        </authorList>
    </citation>
    <scope>NUCLEOTIDE SEQUENCE [LARGE SCALE GENOMIC DNA]</scope>
    <source>
        <strain evidence="1 2">NRRL B-16712</strain>
    </source>
</reference>
<evidence type="ECO:0008006" key="3">
    <source>
        <dbReference type="Google" id="ProtNLM"/>
    </source>
</evidence>
<gene>
    <name evidence="1" type="ORF">ADL15_41245</name>
</gene>
<evidence type="ECO:0000313" key="2">
    <source>
        <dbReference type="Proteomes" id="UP000053244"/>
    </source>
</evidence>
<dbReference type="Pfam" id="PF13646">
    <property type="entry name" value="HEAT_2"/>
    <property type="match status" value="1"/>
</dbReference>
<dbReference type="SUPFAM" id="SSF48371">
    <property type="entry name" value="ARM repeat"/>
    <property type="match status" value="1"/>
</dbReference>
<name>A0A101JEH4_9ACTN</name>
<dbReference type="InterPro" id="IPR016024">
    <property type="entry name" value="ARM-type_fold"/>
</dbReference>
<dbReference type="Proteomes" id="UP000053244">
    <property type="component" value="Unassembled WGS sequence"/>
</dbReference>